<reference evidence="4 5" key="1">
    <citation type="submission" date="2019-03" db="EMBL/GenBank/DDBJ databases">
        <title>Single cell metagenomics reveals metabolic interactions within the superorganism composed of flagellate Streblomastix strix and complex community of Bacteroidetes bacteria on its surface.</title>
        <authorList>
            <person name="Treitli S.C."/>
            <person name="Kolisko M."/>
            <person name="Husnik F."/>
            <person name="Keeling P."/>
            <person name="Hampl V."/>
        </authorList>
    </citation>
    <scope>NUCLEOTIDE SEQUENCE [LARGE SCALE GENOMIC DNA]</scope>
    <source>
        <strain evidence="4">ST1C</strain>
    </source>
</reference>
<dbReference type="GO" id="GO:0006508">
    <property type="term" value="P:proteolysis"/>
    <property type="evidence" value="ECO:0007669"/>
    <property type="project" value="UniProtKB-KW"/>
</dbReference>
<dbReference type="InterPro" id="IPR038765">
    <property type="entry name" value="Papain-like_cys_pep_sf"/>
</dbReference>
<evidence type="ECO:0000259" key="3">
    <source>
        <dbReference type="Pfam" id="PF07910"/>
    </source>
</evidence>
<dbReference type="PANTHER" id="PTHR48153:SF2">
    <property type="entry name" value="UFM1-SPECIFIC PROTEASE 2"/>
    <property type="match status" value="1"/>
</dbReference>
<evidence type="ECO:0000256" key="2">
    <source>
        <dbReference type="SAM" id="MobiDB-lite"/>
    </source>
</evidence>
<dbReference type="SUPFAM" id="SSF54001">
    <property type="entry name" value="Cysteine proteinases"/>
    <property type="match status" value="1"/>
</dbReference>
<accession>A0A5J4VR02</accession>
<name>A0A5J4VR02_9EUKA</name>
<feature type="compositionally biased region" description="Acidic residues" evidence="2">
    <location>
        <begin position="626"/>
        <end position="650"/>
    </location>
</feature>
<sequence>MTSITISDAAVTAIRKYMESALILLGSFQDSRSSPTPSISLQFALPVKSADILLKTTEYIQLVSNIIPIGIRIVGIHINTDQIKGPDEDKLIKSIQSLLGYAPVVGKSTVKDTKLSIDFFRLDEKLTPSVKPIQEVFVDPQFFFITIPPQTLISSEQLTVLFKGDIYIKQIPDNDEKIQINEQFPSEKKPLILSQQSSEHSNQTWIEAFNPQIGGLLSSGIHLVINLLVSSTPGGKSKKQKKKEKSESETIRTTDKPINILFYFPRNILISQLVEQIISTICSPSINSNPNVALFWEQEQPFPIILPITDIEQIKSQSSEKEALQPKLEVANQSIRRQIHDLFAIPLKPIFRPKNALQRLQLIQLVSKPKGQQSSSSSTSSSSSSYRLRNVHESIPSSNSDEWVSFIIEGSYEYCHYGQDNENDEGWGCAYRSLQTLLSWFIIQGYADVNILGLREIQQLLVNMGDKPSKWAAEGEKPWIGSVEVSMVLQNYIDVDCRIINMGSGNQFGNHFEELASHFRNEGTPIMIGGGVLAYTLLGVRQNTETEAQEYLILDPHYTGKDQIGQIISKKWVGWFTQSLFRTDVFYNLCLPQRPTRVDGNDFEVGSTSIDSNSLSSFNYSLSFYEDDEEDDVEEEDDKEEDDEEEDQKENEDVHYENGDQMTDQLLF</sequence>
<comment type="caution">
    <text evidence="4">The sequence shown here is derived from an EMBL/GenBank/DDBJ whole genome shotgun (WGS) entry which is preliminary data.</text>
</comment>
<dbReference type="PANTHER" id="PTHR48153">
    <property type="entry name" value="UFM1-SPECIFIC PROTEASE 2"/>
    <property type="match status" value="1"/>
</dbReference>
<evidence type="ECO:0000313" key="4">
    <source>
        <dbReference type="EMBL" id="KAA6384713.1"/>
    </source>
</evidence>
<dbReference type="GO" id="GO:0071567">
    <property type="term" value="F:deUFMylase activity"/>
    <property type="evidence" value="ECO:0007669"/>
    <property type="project" value="TreeGrafter"/>
</dbReference>
<feature type="domain" description="UFSP1/2/DUB catalytic" evidence="3">
    <location>
        <begin position="407"/>
        <end position="590"/>
    </location>
</feature>
<dbReference type="EMBL" id="SNRW01005620">
    <property type="protein sequence ID" value="KAA6384713.1"/>
    <property type="molecule type" value="Genomic_DNA"/>
</dbReference>
<proteinExistence type="predicted"/>
<dbReference type="AlphaFoldDB" id="A0A5J4VR02"/>
<feature type="region of interest" description="Disordered" evidence="2">
    <location>
        <begin position="626"/>
        <end position="668"/>
    </location>
</feature>
<gene>
    <name evidence="4" type="ORF">EZS28_019761</name>
</gene>
<dbReference type="OrthoDB" id="417506at2759"/>
<evidence type="ECO:0000313" key="5">
    <source>
        <dbReference type="Proteomes" id="UP000324800"/>
    </source>
</evidence>
<dbReference type="Pfam" id="PF07910">
    <property type="entry name" value="Peptidase_C78"/>
    <property type="match status" value="1"/>
</dbReference>
<protein>
    <submittedName>
        <fullName evidence="4">Putative Ufm1-specific protease 2</fullName>
    </submittedName>
</protein>
<dbReference type="Proteomes" id="UP000324800">
    <property type="component" value="Unassembled WGS sequence"/>
</dbReference>
<keyword evidence="1" id="KW-0378">Hydrolase</keyword>
<dbReference type="InterPro" id="IPR012462">
    <property type="entry name" value="UFSP1/2_DUB_cat"/>
</dbReference>
<dbReference type="Gene3D" id="3.90.70.130">
    <property type="match status" value="1"/>
</dbReference>
<organism evidence="4 5">
    <name type="scientific">Streblomastix strix</name>
    <dbReference type="NCBI Taxonomy" id="222440"/>
    <lineage>
        <taxon>Eukaryota</taxon>
        <taxon>Metamonada</taxon>
        <taxon>Preaxostyla</taxon>
        <taxon>Oxymonadida</taxon>
        <taxon>Streblomastigidae</taxon>
        <taxon>Streblomastix</taxon>
    </lineage>
</organism>
<keyword evidence="4" id="KW-0645">Protease</keyword>
<evidence type="ECO:0000256" key="1">
    <source>
        <dbReference type="ARBA" id="ARBA00022801"/>
    </source>
</evidence>